<dbReference type="FunFam" id="2.60.40.10:FF:001095">
    <property type="entry name" value="Interleukin 22 receptor, alpha 2"/>
    <property type="match status" value="1"/>
</dbReference>
<reference evidence="14" key="2">
    <citation type="submission" date="2025-08" db="UniProtKB">
        <authorList>
            <consortium name="Ensembl"/>
        </authorList>
    </citation>
    <scope>IDENTIFICATION</scope>
    <source>
        <strain evidence="14">Glennie</strain>
    </source>
</reference>
<evidence type="ECO:0000256" key="9">
    <source>
        <dbReference type="ARBA" id="ARBA00071142"/>
    </source>
</evidence>
<evidence type="ECO:0000313" key="14">
    <source>
        <dbReference type="Ensembl" id="ENSOANP00000008354.2"/>
    </source>
</evidence>
<evidence type="ECO:0000259" key="12">
    <source>
        <dbReference type="Pfam" id="PF01108"/>
    </source>
</evidence>
<dbReference type="Pfam" id="PF09294">
    <property type="entry name" value="Interfer-bind"/>
    <property type="match status" value="1"/>
</dbReference>
<dbReference type="InterPro" id="IPR050650">
    <property type="entry name" value="Type-II_Cytokine-TF_Rcpt"/>
</dbReference>
<dbReference type="InterPro" id="IPR003961">
    <property type="entry name" value="FN3_dom"/>
</dbReference>
<proteinExistence type="inferred from homology"/>
<reference evidence="14" key="3">
    <citation type="submission" date="2025-09" db="UniProtKB">
        <authorList>
            <consortium name="Ensembl"/>
        </authorList>
    </citation>
    <scope>IDENTIFICATION</scope>
    <source>
        <strain evidence="14">Glennie</strain>
    </source>
</reference>
<dbReference type="InterPro" id="IPR013783">
    <property type="entry name" value="Ig-like_fold"/>
</dbReference>
<dbReference type="FunCoup" id="F6VJR3">
    <property type="interactions" value="225"/>
</dbReference>
<dbReference type="SUPFAM" id="SSF49265">
    <property type="entry name" value="Fibronectin type III"/>
    <property type="match status" value="2"/>
</dbReference>
<keyword evidence="5" id="KW-0677">Repeat</keyword>
<name>F6VJR3_ORNAN</name>
<accession>F6VJR3</accession>
<keyword evidence="4" id="KW-0732">Signal</keyword>
<organism evidence="14 15">
    <name type="scientific">Ornithorhynchus anatinus</name>
    <name type="common">Duckbill platypus</name>
    <dbReference type="NCBI Taxonomy" id="9258"/>
    <lineage>
        <taxon>Eukaryota</taxon>
        <taxon>Metazoa</taxon>
        <taxon>Chordata</taxon>
        <taxon>Craniata</taxon>
        <taxon>Vertebrata</taxon>
        <taxon>Euteleostomi</taxon>
        <taxon>Mammalia</taxon>
        <taxon>Monotremata</taxon>
        <taxon>Ornithorhynchidae</taxon>
        <taxon>Ornithorhynchus</taxon>
    </lineage>
</organism>
<dbReference type="GO" id="GO:0005886">
    <property type="term" value="C:plasma membrane"/>
    <property type="evidence" value="ECO:0000318"/>
    <property type="project" value="GO_Central"/>
</dbReference>
<dbReference type="Ensembl" id="ENSOANT00000008356.2">
    <property type="protein sequence ID" value="ENSOANP00000008354.2"/>
    <property type="gene ID" value="ENSOANG00000005256.3"/>
</dbReference>
<protein>
    <recommendedName>
        <fullName evidence="9">Interleukin-22 receptor subunit alpha-2</fullName>
    </recommendedName>
    <alternativeName>
        <fullName evidence="11">Cytokine receptor family type 2, soluble 1</fullName>
    </alternativeName>
    <alternativeName>
        <fullName evidence="10">Interleukin-22-binding protein</fullName>
    </alternativeName>
</protein>
<sequence length="234" mass="26791">MLAKYFFSGLLLQMPRIDGVESQTISEFIQPHDVEFQSFNFNNTLHWKIKQTHTSHRAVYFVQYKMYGQNWKNKEECWGIQEDFCDLTNETSAVRDPYYGRVKAALAGVSSGWSISSRFNPWWDTKVGPPSHIRVSRSNGLISVTFQAPNSPYKSKNGSNIPMSNYHSLSFQVYQTSAIHHTLEKKKVYEGTDTVFVIDDVAPWSSFCIRAKTHLSFLDHSSPESKETCSAPVE</sequence>
<evidence type="ECO:0000259" key="13">
    <source>
        <dbReference type="Pfam" id="PF09294"/>
    </source>
</evidence>
<dbReference type="GO" id="GO:0019221">
    <property type="term" value="P:cytokine-mediated signaling pathway"/>
    <property type="evidence" value="ECO:0000318"/>
    <property type="project" value="GO_Central"/>
</dbReference>
<evidence type="ECO:0000313" key="15">
    <source>
        <dbReference type="Proteomes" id="UP000002279"/>
    </source>
</evidence>
<evidence type="ECO:0000256" key="6">
    <source>
        <dbReference type="ARBA" id="ARBA00023157"/>
    </source>
</evidence>
<dbReference type="RefSeq" id="XP_028904014.1">
    <property type="nucleotide sequence ID" value="XM_029048181.2"/>
</dbReference>
<keyword evidence="6" id="KW-1015">Disulfide bond</keyword>
<dbReference type="GO" id="GO:0004896">
    <property type="term" value="F:cytokine receptor activity"/>
    <property type="evidence" value="ECO:0000318"/>
    <property type="project" value="GO_Central"/>
</dbReference>
<dbReference type="OMA" id="SMENYYE"/>
<dbReference type="AlphaFoldDB" id="F6VJR3"/>
<dbReference type="GO" id="GO:0005576">
    <property type="term" value="C:extracellular region"/>
    <property type="evidence" value="ECO:0007669"/>
    <property type="project" value="UniProtKB-SubCell"/>
</dbReference>
<feature type="domain" description="Interferon/interleukin receptor" evidence="13">
    <location>
        <begin position="125"/>
        <end position="230"/>
    </location>
</feature>
<comment type="similarity">
    <text evidence="2">Belongs to the type II cytokine receptor family.</text>
</comment>
<keyword evidence="15" id="KW-1185">Reference proteome</keyword>
<dbReference type="GeneID" id="114805862"/>
<evidence type="ECO:0000256" key="10">
    <source>
        <dbReference type="ARBA" id="ARBA00075144"/>
    </source>
</evidence>
<dbReference type="eggNOG" id="ENOG502S2NT">
    <property type="taxonomic scope" value="Eukaryota"/>
</dbReference>
<dbReference type="InterPro" id="IPR036116">
    <property type="entry name" value="FN3_sf"/>
</dbReference>
<evidence type="ECO:0000256" key="4">
    <source>
        <dbReference type="ARBA" id="ARBA00022729"/>
    </source>
</evidence>
<evidence type="ECO:0000256" key="11">
    <source>
        <dbReference type="ARBA" id="ARBA00080921"/>
    </source>
</evidence>
<dbReference type="OrthoDB" id="10007376at2759"/>
<dbReference type="Proteomes" id="UP000002279">
    <property type="component" value="Chromosome 2"/>
</dbReference>
<dbReference type="CTD" id="116379"/>
<dbReference type="GeneTree" id="ENSGT00940000161124"/>
<dbReference type="HOGENOM" id="CLU_081158_1_0_1"/>
<evidence type="ECO:0000256" key="3">
    <source>
        <dbReference type="ARBA" id="ARBA00022525"/>
    </source>
</evidence>
<evidence type="ECO:0000256" key="8">
    <source>
        <dbReference type="ARBA" id="ARBA00054691"/>
    </source>
</evidence>
<comment type="subcellular location">
    <subcellularLocation>
        <location evidence="1">Secreted</location>
    </subcellularLocation>
</comment>
<evidence type="ECO:0000256" key="2">
    <source>
        <dbReference type="ARBA" id="ARBA00005399"/>
    </source>
</evidence>
<dbReference type="FunFam" id="2.60.40.10:FF:000348">
    <property type="entry name" value="Interleukin 20 receptor subunit alpha"/>
    <property type="match status" value="1"/>
</dbReference>
<evidence type="ECO:0000256" key="5">
    <source>
        <dbReference type="ARBA" id="ARBA00022737"/>
    </source>
</evidence>
<dbReference type="KEGG" id="oaa:114805862"/>
<dbReference type="Pfam" id="PF01108">
    <property type="entry name" value="Tissue_fac"/>
    <property type="match status" value="1"/>
</dbReference>
<dbReference type="PANTHER" id="PTHR20859">
    <property type="entry name" value="INTERFERON/INTERLEUKIN RECEPTOR"/>
    <property type="match status" value="1"/>
</dbReference>
<dbReference type="PANTHER" id="PTHR20859:SF51">
    <property type="entry name" value="INTERLEUKIN-22 RECEPTOR SUBUNIT ALPHA-2"/>
    <property type="match status" value="1"/>
</dbReference>
<keyword evidence="7" id="KW-0675">Receptor</keyword>
<evidence type="ECO:0000256" key="1">
    <source>
        <dbReference type="ARBA" id="ARBA00004613"/>
    </source>
</evidence>
<gene>
    <name evidence="14" type="primary">IL22RA2</name>
</gene>
<dbReference type="Bgee" id="ENSOANG00000005256">
    <property type="expression patterns" value="Expressed in ovary and 3 other cell types or tissues"/>
</dbReference>
<comment type="function">
    <text evidence="8">Receptor for IL22. Binds to IL22, prevents interaction with the functional IL-22R complex and blocks the activity of IL22 (in vitro). May play an important role as an IL22 antagonist in the regulation of inflammatory responses.</text>
</comment>
<keyword evidence="3" id="KW-0964">Secreted</keyword>
<reference evidence="14 15" key="1">
    <citation type="journal article" date="2008" name="Nature">
        <title>Genome analysis of the platypus reveals unique signatures of evolution.</title>
        <authorList>
            <person name="Warren W.C."/>
            <person name="Hillier L.W."/>
            <person name="Marshall Graves J.A."/>
            <person name="Birney E."/>
            <person name="Ponting C.P."/>
            <person name="Grutzner F."/>
            <person name="Belov K."/>
            <person name="Miller W."/>
            <person name="Clarke L."/>
            <person name="Chinwalla A.T."/>
            <person name="Yang S.P."/>
            <person name="Heger A."/>
            <person name="Locke D.P."/>
            <person name="Miethke P."/>
            <person name="Waters P.D."/>
            <person name="Veyrunes F."/>
            <person name="Fulton L."/>
            <person name="Fulton B."/>
            <person name="Graves T."/>
            <person name="Wallis J."/>
            <person name="Puente X.S."/>
            <person name="Lopez-Otin C."/>
            <person name="Ordonez G.R."/>
            <person name="Eichler E.E."/>
            <person name="Chen L."/>
            <person name="Cheng Z."/>
            <person name="Deakin J.E."/>
            <person name="Alsop A."/>
            <person name="Thompson K."/>
            <person name="Kirby P."/>
            <person name="Papenfuss A.T."/>
            <person name="Wakefield M.J."/>
            <person name="Olender T."/>
            <person name="Lancet D."/>
            <person name="Huttley G.A."/>
            <person name="Smit A.F."/>
            <person name="Pask A."/>
            <person name="Temple-Smith P."/>
            <person name="Batzer M.A."/>
            <person name="Walker J.A."/>
            <person name="Konkel M.K."/>
            <person name="Harris R.S."/>
            <person name="Whittington C.M."/>
            <person name="Wong E.S."/>
            <person name="Gemmell N.J."/>
            <person name="Buschiazzo E."/>
            <person name="Vargas Jentzsch I.M."/>
            <person name="Merkel A."/>
            <person name="Schmitz J."/>
            <person name="Zemann A."/>
            <person name="Churakov G."/>
            <person name="Kriegs J.O."/>
            <person name="Brosius J."/>
            <person name="Murchison E.P."/>
            <person name="Sachidanandam R."/>
            <person name="Smith C."/>
            <person name="Hannon G.J."/>
            <person name="Tsend-Ayush E."/>
            <person name="McMillan D."/>
            <person name="Attenborough R."/>
            <person name="Rens W."/>
            <person name="Ferguson-Smith M."/>
            <person name="Lefevre C.M."/>
            <person name="Sharp J.A."/>
            <person name="Nicholas K.R."/>
            <person name="Ray D.A."/>
            <person name="Kube M."/>
            <person name="Reinhardt R."/>
            <person name="Pringle T.H."/>
            <person name="Taylor J."/>
            <person name="Jones R.C."/>
            <person name="Nixon B."/>
            <person name="Dacheux J.L."/>
            <person name="Niwa H."/>
            <person name="Sekita Y."/>
            <person name="Huang X."/>
            <person name="Stark A."/>
            <person name="Kheradpour P."/>
            <person name="Kellis M."/>
            <person name="Flicek P."/>
            <person name="Chen Y."/>
            <person name="Webber C."/>
            <person name="Hardison R."/>
            <person name="Nelson J."/>
            <person name="Hallsworth-Pepin K."/>
            <person name="Delehaunty K."/>
            <person name="Markovic C."/>
            <person name="Minx P."/>
            <person name="Feng Y."/>
            <person name="Kremitzki C."/>
            <person name="Mitreva M."/>
            <person name="Glasscock J."/>
            <person name="Wylie T."/>
            <person name="Wohldmann P."/>
            <person name="Thiru P."/>
            <person name="Nhan M.N."/>
            <person name="Pohl C.S."/>
            <person name="Smith S.M."/>
            <person name="Hou S."/>
            <person name="Nefedov M."/>
            <person name="de Jong P.J."/>
            <person name="Renfree M.B."/>
            <person name="Mardis E.R."/>
            <person name="Wilson R.K."/>
        </authorList>
    </citation>
    <scope>NUCLEOTIDE SEQUENCE [LARGE SCALE GENOMIC DNA]</scope>
    <source>
        <strain evidence="14 15">Glennie</strain>
    </source>
</reference>
<dbReference type="InParanoid" id="F6VJR3"/>
<dbReference type="Gene3D" id="2.60.40.10">
    <property type="entry name" value="Immunoglobulins"/>
    <property type="match status" value="2"/>
</dbReference>
<dbReference type="STRING" id="9258.ENSOANP00000008354"/>
<feature type="domain" description="Fibronectin type-III" evidence="12">
    <location>
        <begin position="9"/>
        <end position="113"/>
    </location>
</feature>
<dbReference type="InterPro" id="IPR015373">
    <property type="entry name" value="Interferon/interleukin_rcp_dom"/>
</dbReference>
<evidence type="ECO:0000256" key="7">
    <source>
        <dbReference type="ARBA" id="ARBA00023170"/>
    </source>
</evidence>